<evidence type="ECO:0000256" key="11">
    <source>
        <dbReference type="ARBA" id="ARBA00031181"/>
    </source>
</evidence>
<evidence type="ECO:0000313" key="14">
    <source>
        <dbReference type="Proteomes" id="UP000014500"/>
    </source>
</evidence>
<sequence>KWKREVSLIIIKGTGGKAFCSGGDVRAAFEAAKLNDPSAHDFFRGIYGIANTVDTMKIPYIAFIDGLTMGGGVGLSLQGTQRIATEKTIFSMPEVVIGWFTDVGASHFLPRLPHWLGTFYGLTGHRLTGLDVLKGGIATHYCESSKLPSVEKDLLNITDPKLITEMLDDYTESCLKNTNHEFSLQCHLEKIEKKFSKNSIEEIFEALRMDGSAWCLKQLKIMKKMSPTSLKVIHRMILEGQKLTLQECLNMEMGICYKFLEERGDFYEGTRAVLVDKDFKPRWYPSTVYKVSKEKVDKYFEPLSPAFRLKF</sequence>
<dbReference type="InterPro" id="IPR032259">
    <property type="entry name" value="HIBYL-CoA-H"/>
</dbReference>
<dbReference type="GO" id="GO:0003860">
    <property type="term" value="F:3-hydroxyisobutyryl-CoA hydrolase activity"/>
    <property type="evidence" value="ECO:0007669"/>
    <property type="project" value="UniProtKB-EC"/>
</dbReference>
<keyword evidence="14" id="KW-1185">Reference proteome</keyword>
<keyword evidence="8" id="KW-0378">Hydrolase</keyword>
<protein>
    <recommendedName>
        <fullName evidence="6">3-hydroxyisobutyryl-CoA hydrolase, mitochondrial</fullName>
        <ecNumber evidence="5">3.1.2.4</ecNumber>
    </recommendedName>
    <alternativeName>
        <fullName evidence="11">3-hydroxyisobutyryl-coenzyme A hydrolase</fullName>
    </alternativeName>
</protein>
<evidence type="ECO:0000313" key="13">
    <source>
        <dbReference type="EnsemblMetazoa" id="SMAR014478-PA"/>
    </source>
</evidence>
<evidence type="ECO:0000256" key="10">
    <source>
        <dbReference type="ARBA" id="ARBA00024871"/>
    </source>
</evidence>
<feature type="domain" description="Enoyl-CoA hydratase/isomerase" evidence="12">
    <location>
        <begin position="4"/>
        <end position="300"/>
    </location>
</feature>
<evidence type="ECO:0000256" key="7">
    <source>
        <dbReference type="ARBA" id="ARBA00022456"/>
    </source>
</evidence>
<organism evidence="13 14">
    <name type="scientific">Strigamia maritima</name>
    <name type="common">European centipede</name>
    <name type="synonym">Geophilus maritimus</name>
    <dbReference type="NCBI Taxonomy" id="126957"/>
    <lineage>
        <taxon>Eukaryota</taxon>
        <taxon>Metazoa</taxon>
        <taxon>Ecdysozoa</taxon>
        <taxon>Arthropoda</taxon>
        <taxon>Myriapoda</taxon>
        <taxon>Chilopoda</taxon>
        <taxon>Pleurostigmophora</taxon>
        <taxon>Geophilomorpha</taxon>
        <taxon>Linotaeniidae</taxon>
        <taxon>Strigamia</taxon>
    </lineage>
</organism>
<dbReference type="InterPro" id="IPR029045">
    <property type="entry name" value="ClpP/crotonase-like_dom_sf"/>
</dbReference>
<dbReference type="Pfam" id="PF16113">
    <property type="entry name" value="ECH_2"/>
    <property type="match status" value="1"/>
</dbReference>
<comment type="pathway">
    <text evidence="3">Amino-acid degradation; L-valine degradation.</text>
</comment>
<dbReference type="Gene3D" id="3.90.226.10">
    <property type="entry name" value="2-enoyl-CoA Hydratase, Chain A, domain 1"/>
    <property type="match status" value="1"/>
</dbReference>
<proteinExistence type="inferred from homology"/>
<evidence type="ECO:0000256" key="2">
    <source>
        <dbReference type="ARBA" id="ARBA00004173"/>
    </source>
</evidence>
<dbReference type="AlphaFoldDB" id="T1JKU8"/>
<dbReference type="NCBIfam" id="NF004127">
    <property type="entry name" value="PRK05617.1"/>
    <property type="match status" value="1"/>
</dbReference>
<comment type="function">
    <text evidence="10">Hydrolyzes 3-hydroxyisobutyryl-CoA (HIBYL-CoA), a saline catabolite. Has high activity toward isobutyryl-CoA. Could be an isobutyryl-CoA dehydrogenase that functions in valine catabolism. Also hydrolyzes 3-hydroxypropanoyl-CoA.</text>
</comment>
<evidence type="ECO:0000256" key="8">
    <source>
        <dbReference type="ARBA" id="ARBA00022801"/>
    </source>
</evidence>
<accession>T1JKU8</accession>
<comment type="catalytic activity">
    <reaction evidence="1">
        <text>3-hydroxy-2-methylpropanoyl-CoA + H2O = 3-hydroxy-2-methylpropanoate + CoA + H(+)</text>
        <dbReference type="Rhea" id="RHEA:20888"/>
        <dbReference type="ChEBI" id="CHEBI:11805"/>
        <dbReference type="ChEBI" id="CHEBI:15377"/>
        <dbReference type="ChEBI" id="CHEBI:15378"/>
        <dbReference type="ChEBI" id="CHEBI:57287"/>
        <dbReference type="ChEBI" id="CHEBI:57340"/>
        <dbReference type="EC" id="3.1.2.4"/>
    </reaction>
</comment>
<dbReference type="PhylomeDB" id="T1JKU8"/>
<dbReference type="EC" id="3.1.2.4" evidence="5"/>
<dbReference type="EMBL" id="JH432003">
    <property type="status" value="NOT_ANNOTATED_CDS"/>
    <property type="molecule type" value="Genomic_DNA"/>
</dbReference>
<dbReference type="eggNOG" id="KOG1684">
    <property type="taxonomic scope" value="Eukaryota"/>
</dbReference>
<dbReference type="HOGENOM" id="CLU_009834_22_1_1"/>
<dbReference type="GO" id="GO:0005739">
    <property type="term" value="C:mitochondrion"/>
    <property type="evidence" value="ECO:0007669"/>
    <property type="project" value="UniProtKB-SubCell"/>
</dbReference>
<dbReference type="UniPathway" id="UPA00362"/>
<name>T1JKU8_STRMM</name>
<evidence type="ECO:0000259" key="12">
    <source>
        <dbReference type="Pfam" id="PF16113"/>
    </source>
</evidence>
<evidence type="ECO:0000256" key="4">
    <source>
        <dbReference type="ARBA" id="ARBA00005254"/>
    </source>
</evidence>
<evidence type="ECO:0000256" key="1">
    <source>
        <dbReference type="ARBA" id="ARBA00001709"/>
    </source>
</evidence>
<dbReference type="InterPro" id="IPR045004">
    <property type="entry name" value="ECH_dom"/>
</dbReference>
<evidence type="ECO:0000256" key="3">
    <source>
        <dbReference type="ARBA" id="ARBA00005109"/>
    </source>
</evidence>
<dbReference type="CDD" id="cd06558">
    <property type="entry name" value="crotonase-like"/>
    <property type="match status" value="1"/>
</dbReference>
<comment type="similarity">
    <text evidence="4">Belongs to the enoyl-CoA hydratase/isomerase family.</text>
</comment>
<evidence type="ECO:0000256" key="9">
    <source>
        <dbReference type="ARBA" id="ARBA00023128"/>
    </source>
</evidence>
<dbReference type="FunFam" id="3.90.226.10:FF:000026">
    <property type="entry name" value="3-hydroxyisobutyryl-CoA hydrolase, mitochondrial"/>
    <property type="match status" value="1"/>
</dbReference>
<comment type="subcellular location">
    <subcellularLocation>
        <location evidence="2">Mitochondrion</location>
    </subcellularLocation>
</comment>
<evidence type="ECO:0000256" key="5">
    <source>
        <dbReference type="ARBA" id="ARBA00011915"/>
    </source>
</evidence>
<reference evidence="14" key="1">
    <citation type="submission" date="2011-05" db="EMBL/GenBank/DDBJ databases">
        <authorList>
            <person name="Richards S.R."/>
            <person name="Qu J."/>
            <person name="Jiang H."/>
            <person name="Jhangiani S.N."/>
            <person name="Agravi P."/>
            <person name="Goodspeed R."/>
            <person name="Gross S."/>
            <person name="Mandapat C."/>
            <person name="Jackson L."/>
            <person name="Mathew T."/>
            <person name="Pu L."/>
            <person name="Thornton R."/>
            <person name="Saada N."/>
            <person name="Wilczek-Boney K.B."/>
            <person name="Lee S."/>
            <person name="Kovar C."/>
            <person name="Wu Y."/>
            <person name="Scherer S.E."/>
            <person name="Worley K.C."/>
            <person name="Muzny D.M."/>
            <person name="Gibbs R."/>
        </authorList>
    </citation>
    <scope>NUCLEOTIDE SEQUENCE</scope>
    <source>
        <strain evidence="14">Brora</strain>
    </source>
</reference>
<dbReference type="PANTHER" id="PTHR43176:SF3">
    <property type="entry name" value="3-HYDROXYISOBUTYRYL-COA HYDROLASE, MITOCHONDRIAL"/>
    <property type="match status" value="1"/>
</dbReference>
<dbReference type="PANTHER" id="PTHR43176">
    <property type="entry name" value="3-HYDROXYISOBUTYRYL-COA HYDROLASE-RELATED"/>
    <property type="match status" value="1"/>
</dbReference>
<keyword evidence="7" id="KW-0101">Branched-chain amino acid catabolism</keyword>
<keyword evidence="9" id="KW-0496">Mitochondrion</keyword>
<evidence type="ECO:0000256" key="6">
    <source>
        <dbReference type="ARBA" id="ARBA00016714"/>
    </source>
</evidence>
<dbReference type="Proteomes" id="UP000014500">
    <property type="component" value="Unassembled WGS sequence"/>
</dbReference>
<reference evidence="13" key="2">
    <citation type="submission" date="2015-02" db="UniProtKB">
        <authorList>
            <consortium name="EnsemblMetazoa"/>
        </authorList>
    </citation>
    <scope>IDENTIFICATION</scope>
</reference>
<dbReference type="OMA" id="YRIACHV"/>
<dbReference type="EnsemblMetazoa" id="SMAR014478-RA">
    <property type="protein sequence ID" value="SMAR014478-PA"/>
    <property type="gene ID" value="SMAR014478"/>
</dbReference>
<dbReference type="GO" id="GO:0006574">
    <property type="term" value="P:L-valine catabolic process"/>
    <property type="evidence" value="ECO:0007669"/>
    <property type="project" value="UniProtKB-UniPathway"/>
</dbReference>
<dbReference type="STRING" id="126957.T1JKU8"/>
<dbReference type="SUPFAM" id="SSF52096">
    <property type="entry name" value="ClpP/crotonase"/>
    <property type="match status" value="1"/>
</dbReference>